<sequence>MDKIPPEILSQIVNAVADDGTPLAPYAPISRHFRAAVEQRTFERLILTTHDLSQFRELFRGANVHRRRFLLRILFRFVLPDDGPDPCCEAGRVLDRRADSQSFTESVKTLFGIISDLRKHCPTPPPPLYLRFVNAIRDSDPPYRNYGWCRRKRREHTEDDEIRSRVQRGFYEFLPEKLPALEDVTEFDFGGGEDLEDLARGWIGLILETLPALEALMLDVLDNIEWGIGVRRQLSEDLTKSLLRLSLSCLKHLTLTIRHTRLEDESTIPPEILHDATTTISDKLSNPRLILTHLSTLPRLTTLHLRGPLIITPVFFSSLPSTAFPTLIHFHLDFAPETADGHWFFERDDEWIEELRDKDDESSSEKSYHENQSSTSGDDYDDDEDEEDMDEDDDEEPKPLPRPGKHPNYEGPVSQSRSRINHFRTLPSSATLSPLLIAAAEIVKNASRLRKFIMRVRDTLTPEAEDNTLYTYPALKRTFEIMLLRPSEVHSGFNLNLAFDEERYITQHRMWWRVGNRWRPGKDVLEAWREAIGDGGIVGFLDEERFEKDTEFARRMEFYRGDVEIV</sequence>
<reference evidence="2" key="1">
    <citation type="journal article" date="2020" name="Stud. Mycol.">
        <title>101 Dothideomycetes genomes: a test case for predicting lifestyles and emergence of pathogens.</title>
        <authorList>
            <person name="Haridas S."/>
            <person name="Albert R."/>
            <person name="Binder M."/>
            <person name="Bloem J."/>
            <person name="Labutti K."/>
            <person name="Salamov A."/>
            <person name="Andreopoulos B."/>
            <person name="Baker S."/>
            <person name="Barry K."/>
            <person name="Bills G."/>
            <person name="Bluhm B."/>
            <person name="Cannon C."/>
            <person name="Castanera R."/>
            <person name="Culley D."/>
            <person name="Daum C."/>
            <person name="Ezra D."/>
            <person name="Gonzalez J."/>
            <person name="Henrissat B."/>
            <person name="Kuo A."/>
            <person name="Liang C."/>
            <person name="Lipzen A."/>
            <person name="Lutzoni F."/>
            <person name="Magnuson J."/>
            <person name="Mondo S."/>
            <person name="Nolan M."/>
            <person name="Ohm R."/>
            <person name="Pangilinan J."/>
            <person name="Park H.-J."/>
            <person name="Ramirez L."/>
            <person name="Alfaro M."/>
            <person name="Sun H."/>
            <person name="Tritt A."/>
            <person name="Yoshinaga Y."/>
            <person name="Zwiers L.-H."/>
            <person name="Turgeon B."/>
            <person name="Goodwin S."/>
            <person name="Spatafora J."/>
            <person name="Crous P."/>
            <person name="Grigoriev I."/>
        </authorList>
    </citation>
    <scope>NUCLEOTIDE SEQUENCE</scope>
    <source>
        <strain evidence="2">CBS 675.92</strain>
    </source>
</reference>
<name>A0A6A5TH92_9PLEO</name>
<evidence type="ECO:0000313" key="2">
    <source>
        <dbReference type="EMBL" id="KAF1948267.1"/>
    </source>
</evidence>
<dbReference type="Proteomes" id="UP000800035">
    <property type="component" value="Unassembled WGS sequence"/>
</dbReference>
<evidence type="ECO:0008006" key="4">
    <source>
        <dbReference type="Google" id="ProtNLM"/>
    </source>
</evidence>
<dbReference type="EMBL" id="ML977066">
    <property type="protein sequence ID" value="KAF1948267.1"/>
    <property type="molecule type" value="Genomic_DNA"/>
</dbReference>
<organism evidence="2 3">
    <name type="scientific">Byssothecium circinans</name>
    <dbReference type="NCBI Taxonomy" id="147558"/>
    <lineage>
        <taxon>Eukaryota</taxon>
        <taxon>Fungi</taxon>
        <taxon>Dikarya</taxon>
        <taxon>Ascomycota</taxon>
        <taxon>Pezizomycotina</taxon>
        <taxon>Dothideomycetes</taxon>
        <taxon>Pleosporomycetidae</taxon>
        <taxon>Pleosporales</taxon>
        <taxon>Massarineae</taxon>
        <taxon>Massarinaceae</taxon>
        <taxon>Byssothecium</taxon>
    </lineage>
</organism>
<proteinExistence type="predicted"/>
<evidence type="ECO:0000313" key="3">
    <source>
        <dbReference type="Proteomes" id="UP000800035"/>
    </source>
</evidence>
<protein>
    <recommendedName>
        <fullName evidence="4">F-box domain-containing protein</fullName>
    </recommendedName>
</protein>
<keyword evidence="3" id="KW-1185">Reference proteome</keyword>
<dbReference type="SUPFAM" id="SSF52047">
    <property type="entry name" value="RNI-like"/>
    <property type="match status" value="1"/>
</dbReference>
<feature type="region of interest" description="Disordered" evidence="1">
    <location>
        <begin position="356"/>
        <end position="417"/>
    </location>
</feature>
<dbReference type="AlphaFoldDB" id="A0A6A5TH92"/>
<dbReference type="OrthoDB" id="3798941at2759"/>
<gene>
    <name evidence="2" type="ORF">CC80DRAFT_541080</name>
</gene>
<feature type="compositionally biased region" description="Basic and acidic residues" evidence="1">
    <location>
        <begin position="356"/>
        <end position="369"/>
    </location>
</feature>
<evidence type="ECO:0000256" key="1">
    <source>
        <dbReference type="SAM" id="MobiDB-lite"/>
    </source>
</evidence>
<accession>A0A6A5TH92</accession>
<feature type="compositionally biased region" description="Acidic residues" evidence="1">
    <location>
        <begin position="378"/>
        <end position="396"/>
    </location>
</feature>